<name>A0AC61YQL1_BACIA</name>
<dbReference type="EMBL" id="CP121752">
    <property type="protein sequence ID" value="WGD97235.2"/>
    <property type="molecule type" value="Genomic_DNA"/>
</dbReference>
<dbReference type="Proteomes" id="UP001218488">
    <property type="component" value="Chromosome"/>
</dbReference>
<accession>A0AC61YQL1</accession>
<proteinExistence type="predicted"/>
<sequence length="108" mass="12026">MTTEGNRDITYFQEWNGAKLAWAIALIIVDESYIIQKCHVLGGVSILSKFKEVPAYEGKHVGAVLDEHHMMKKTLKKRKKAPAVMQALSMAAEQALVSISKKNITNVN</sequence>
<gene>
    <name evidence="1" type="ORF">P5627_15950</name>
</gene>
<organism evidence="1 2">
    <name type="scientific">Bacillus safensis</name>
    <dbReference type="NCBI Taxonomy" id="561879"/>
    <lineage>
        <taxon>Bacteria</taxon>
        <taxon>Bacillati</taxon>
        <taxon>Bacillota</taxon>
        <taxon>Bacilli</taxon>
        <taxon>Bacillales</taxon>
        <taxon>Bacillaceae</taxon>
        <taxon>Bacillus</taxon>
    </lineage>
</organism>
<reference evidence="1" key="1">
    <citation type="submission" date="2025-02" db="EMBL/GenBank/DDBJ databases">
        <title>Complete genome sequences of 52 Bacillus and Priestia strains isolated from West-African fermentations and 26 reference strains from the DSMZ collection.</title>
        <authorList>
            <person name="Wiedenbein E.S."/>
            <person name="Canoy T.S."/>
            <person name="Hui Y."/>
            <person name="Parkouda C."/>
            <person name="Dawende C."/>
            <person name="Ametefe E."/>
            <person name="Jespersen L."/>
            <person name="Nielsen D.S."/>
        </authorList>
    </citation>
    <scope>NUCLEOTIDE SEQUENCE</scope>
    <source>
        <strain evidence="1">PRO33</strain>
    </source>
</reference>
<evidence type="ECO:0000313" key="1">
    <source>
        <dbReference type="EMBL" id="WGD97235.2"/>
    </source>
</evidence>
<evidence type="ECO:0000313" key="2">
    <source>
        <dbReference type="Proteomes" id="UP001218488"/>
    </source>
</evidence>
<protein>
    <submittedName>
        <fullName evidence="1">Transcriptional regulator GutM</fullName>
    </submittedName>
</protein>